<name>A0A7J7N8W3_9MAGN</name>
<reference evidence="1 2" key="1">
    <citation type="journal article" date="2020" name="IScience">
        <title>Genome Sequencing of the Endangered Kingdonia uniflora (Circaeasteraceae, Ranunculales) Reveals Potential Mechanisms of Evolutionary Specialization.</title>
        <authorList>
            <person name="Sun Y."/>
            <person name="Deng T."/>
            <person name="Zhang A."/>
            <person name="Moore M.J."/>
            <person name="Landis J.B."/>
            <person name="Lin N."/>
            <person name="Zhang H."/>
            <person name="Zhang X."/>
            <person name="Huang J."/>
            <person name="Zhang X."/>
            <person name="Sun H."/>
            <person name="Wang H."/>
        </authorList>
    </citation>
    <scope>NUCLEOTIDE SEQUENCE [LARGE SCALE GENOMIC DNA]</scope>
    <source>
        <strain evidence="1">TB1705</strain>
        <tissue evidence="1">Leaf</tissue>
    </source>
</reference>
<dbReference type="Proteomes" id="UP000541444">
    <property type="component" value="Unassembled WGS sequence"/>
</dbReference>
<gene>
    <name evidence="1" type="ORF">GIB67_029311</name>
</gene>
<protein>
    <recommendedName>
        <fullName evidence="3">Retrotransposon Copia-like N-terminal domain-containing protein</fullName>
    </recommendedName>
</protein>
<dbReference type="OrthoDB" id="913062at2759"/>
<dbReference type="EMBL" id="JACGCM010000981">
    <property type="protein sequence ID" value="KAF6163462.1"/>
    <property type="molecule type" value="Genomic_DNA"/>
</dbReference>
<dbReference type="Pfam" id="PF14223">
    <property type="entry name" value="Retrotran_gag_2"/>
    <property type="match status" value="1"/>
</dbReference>
<evidence type="ECO:0000313" key="1">
    <source>
        <dbReference type="EMBL" id="KAF6163462.1"/>
    </source>
</evidence>
<dbReference type="AlphaFoldDB" id="A0A7J7N8W3"/>
<comment type="caution">
    <text evidence="1">The sequence shown here is derived from an EMBL/GenBank/DDBJ whole genome shotgun (WGS) entry which is preliminary data.</text>
</comment>
<dbReference type="PANTHER" id="PTHR47481">
    <property type="match status" value="1"/>
</dbReference>
<accession>A0A7J7N8W3</accession>
<proteinExistence type="predicted"/>
<keyword evidence="2" id="KW-1185">Reference proteome</keyword>
<evidence type="ECO:0008006" key="3">
    <source>
        <dbReference type="Google" id="ProtNLM"/>
    </source>
</evidence>
<sequence>MVSSSSTSSASSSSLNAFPPLQTTTIHHLISEKLDTDNYLLWLTQFTPLLKGYDIEGYVDGPYLILLVHSPPPNPLSIRPLAQVVGLSTSRAVWDALQKHYASKSRAHIMQLRCELQTMRKGSKPMKDYFLHAKELADSLVASGQPMSDPDLQQIILSGLDNAYNAIVTTITATMVNITMDDFYAHLIVFDMRLEAQTIML</sequence>
<organism evidence="1 2">
    <name type="scientific">Kingdonia uniflora</name>
    <dbReference type="NCBI Taxonomy" id="39325"/>
    <lineage>
        <taxon>Eukaryota</taxon>
        <taxon>Viridiplantae</taxon>
        <taxon>Streptophyta</taxon>
        <taxon>Embryophyta</taxon>
        <taxon>Tracheophyta</taxon>
        <taxon>Spermatophyta</taxon>
        <taxon>Magnoliopsida</taxon>
        <taxon>Ranunculales</taxon>
        <taxon>Circaeasteraceae</taxon>
        <taxon>Kingdonia</taxon>
    </lineage>
</organism>
<dbReference type="PANTHER" id="PTHR47481:SF22">
    <property type="entry name" value="RETROTRANSPOSON GAG DOMAIN-CONTAINING PROTEIN"/>
    <property type="match status" value="1"/>
</dbReference>
<evidence type="ECO:0000313" key="2">
    <source>
        <dbReference type="Proteomes" id="UP000541444"/>
    </source>
</evidence>